<accession>A0AAU7D624</accession>
<gene>
    <name evidence="7" type="ORF">P4G45_16465</name>
    <name evidence="8" type="ORF">P8936_17675</name>
</gene>
<organism evidence="7">
    <name type="scientific">Edaphobacter paludis</name>
    <dbReference type="NCBI Taxonomy" id="3035702"/>
    <lineage>
        <taxon>Bacteria</taxon>
        <taxon>Pseudomonadati</taxon>
        <taxon>Acidobacteriota</taxon>
        <taxon>Terriglobia</taxon>
        <taxon>Terriglobales</taxon>
        <taxon>Acidobacteriaceae</taxon>
        <taxon>Edaphobacter</taxon>
    </lineage>
</organism>
<feature type="transmembrane region" description="Helical" evidence="5">
    <location>
        <begin position="228"/>
        <end position="250"/>
    </location>
</feature>
<feature type="transmembrane region" description="Helical" evidence="5">
    <location>
        <begin position="42"/>
        <end position="61"/>
    </location>
</feature>
<feature type="transmembrane region" description="Helical" evidence="5">
    <location>
        <begin position="197"/>
        <end position="221"/>
    </location>
</feature>
<dbReference type="Pfam" id="PF04893">
    <property type="entry name" value="Yip1"/>
    <property type="match status" value="1"/>
</dbReference>
<name>A0AAU7CYR5_9BACT</name>
<comment type="subcellular location">
    <subcellularLocation>
        <location evidence="1">Membrane</location>
        <topology evidence="1">Multi-pass membrane protein</topology>
    </subcellularLocation>
</comment>
<keyword evidence="2 5" id="KW-0812">Transmembrane</keyword>
<accession>A0AAU7CYR5</accession>
<evidence type="ECO:0000256" key="1">
    <source>
        <dbReference type="ARBA" id="ARBA00004141"/>
    </source>
</evidence>
<keyword evidence="3 5" id="KW-1133">Transmembrane helix</keyword>
<sequence>MSDGVVVAEGQAAEPGLSQVERVVDTFIAPTKTFTDILRNRSWWLPFLLTVIISLGVTATVTSKVGWERVVENQIQASPKQQDAMASLTPEQHAARMHGMTVGYMYTSYAFPLLILLFSAIAALGLWATFNFVLGASTTFGEMFCLWMYCGLPKLLIGLLTILTLFFGGNAEAFDLKNPVGTNLGYYFPDAGAGLKAALGFFDIIGIWTLVLLVIGTSIVARVSRGKAAAVIVGWWVLILIISVASAAAFS</sequence>
<evidence type="ECO:0000256" key="3">
    <source>
        <dbReference type="ARBA" id="ARBA00022989"/>
    </source>
</evidence>
<dbReference type="EMBL" id="CP121195">
    <property type="protein sequence ID" value="XBH13492.1"/>
    <property type="molecule type" value="Genomic_DNA"/>
</dbReference>
<evidence type="ECO:0000313" key="7">
    <source>
        <dbReference type="EMBL" id="XBH10055.1"/>
    </source>
</evidence>
<dbReference type="RefSeq" id="WP_348267561.1">
    <property type="nucleotide sequence ID" value="NZ_CP121194.1"/>
</dbReference>
<dbReference type="GO" id="GO:0016020">
    <property type="term" value="C:membrane"/>
    <property type="evidence" value="ECO:0007669"/>
    <property type="project" value="UniProtKB-SubCell"/>
</dbReference>
<dbReference type="EMBL" id="CP121194">
    <property type="protein sequence ID" value="XBH10055.1"/>
    <property type="molecule type" value="Genomic_DNA"/>
</dbReference>
<evidence type="ECO:0000256" key="5">
    <source>
        <dbReference type="SAM" id="Phobius"/>
    </source>
</evidence>
<feature type="domain" description="Yip1" evidence="6">
    <location>
        <begin position="25"/>
        <end position="244"/>
    </location>
</feature>
<dbReference type="AlphaFoldDB" id="A0AAU7CYR5"/>
<dbReference type="InterPro" id="IPR006977">
    <property type="entry name" value="Yip1_dom"/>
</dbReference>
<keyword evidence="4 5" id="KW-0472">Membrane</keyword>
<feature type="transmembrane region" description="Helical" evidence="5">
    <location>
        <begin position="146"/>
        <end position="167"/>
    </location>
</feature>
<evidence type="ECO:0000256" key="4">
    <source>
        <dbReference type="ARBA" id="ARBA00023136"/>
    </source>
</evidence>
<evidence type="ECO:0000259" key="6">
    <source>
        <dbReference type="Pfam" id="PF04893"/>
    </source>
</evidence>
<evidence type="ECO:0000256" key="2">
    <source>
        <dbReference type="ARBA" id="ARBA00022692"/>
    </source>
</evidence>
<feature type="transmembrane region" description="Helical" evidence="5">
    <location>
        <begin position="109"/>
        <end position="134"/>
    </location>
</feature>
<dbReference type="KEGG" id="epl:P4G45_16465"/>
<reference evidence="7" key="1">
    <citation type="submission" date="2023-03" db="EMBL/GenBank/DDBJ databases">
        <title>Edaphobacter sp.</title>
        <authorList>
            <person name="Huber K.J."/>
            <person name="Papendorf J."/>
            <person name="Pilke C."/>
            <person name="Bunk B."/>
            <person name="Sproeer C."/>
            <person name="Pester M."/>
        </authorList>
    </citation>
    <scope>NUCLEOTIDE SEQUENCE</scope>
    <source>
        <strain evidence="7">DSM 109919</strain>
        <strain evidence="8">DSM 109920</strain>
    </source>
</reference>
<evidence type="ECO:0000313" key="8">
    <source>
        <dbReference type="EMBL" id="XBH13492.1"/>
    </source>
</evidence>
<protein>
    <submittedName>
        <fullName evidence="7">YIP1 family protein</fullName>
    </submittedName>
</protein>
<proteinExistence type="predicted"/>